<gene>
    <name evidence="1" type="ORF">SAMEA2070301_05712</name>
</gene>
<sequence>MSSRHIYVDETKQKDYLLVASVHVADNIDTVRGIIRDLLLPGQRYLHMKDENDGRKRTIATALVAAEIKATVYRAGSNHRTHNQRRAACLDGLIQDHVQGPETLLVIDRDDTLVNTDRKVLYQAVRTRGRSDSIHYEHRSNKTELLLAVPDAIAWCWAKGGEWRTLIRAAVSEVREV</sequence>
<protein>
    <submittedName>
        <fullName evidence="1">Uncharacterized protein</fullName>
    </submittedName>
</protein>
<dbReference type="AlphaFoldDB" id="A0AB38D7A9"/>
<name>A0AB38D7A9_9MYCO</name>
<dbReference type="RefSeq" id="WP_052544333.1">
    <property type="nucleotide sequence ID" value="NZ_CAACXP010000023.1"/>
</dbReference>
<evidence type="ECO:0000313" key="2">
    <source>
        <dbReference type="Proteomes" id="UP000185210"/>
    </source>
</evidence>
<accession>A0AB38D7A9</accession>
<dbReference type="Proteomes" id="UP000185210">
    <property type="component" value="Unassembled WGS sequence"/>
</dbReference>
<evidence type="ECO:0000313" key="1">
    <source>
        <dbReference type="EMBL" id="SIC29015.1"/>
    </source>
</evidence>
<comment type="caution">
    <text evidence="1">The sequence shown here is derived from an EMBL/GenBank/DDBJ whole genome shotgun (WGS) entry which is preliminary data.</text>
</comment>
<dbReference type="EMBL" id="FSHM01000020">
    <property type="protein sequence ID" value="SIC29015.1"/>
    <property type="molecule type" value="Genomic_DNA"/>
</dbReference>
<proteinExistence type="predicted"/>
<reference evidence="1 2" key="1">
    <citation type="submission" date="2016-11" db="EMBL/GenBank/DDBJ databases">
        <authorList>
            <consortium name="Pathogen Informatics"/>
        </authorList>
    </citation>
    <scope>NUCLEOTIDE SEQUENCE [LARGE SCALE GENOMIC DNA]</scope>
    <source>
        <strain evidence="1 2">104</strain>
    </source>
</reference>
<organism evidence="1 2">
    <name type="scientific">Mycobacteroides abscessus subsp. abscessus</name>
    <dbReference type="NCBI Taxonomy" id="1185650"/>
    <lineage>
        <taxon>Bacteria</taxon>
        <taxon>Bacillati</taxon>
        <taxon>Actinomycetota</taxon>
        <taxon>Actinomycetes</taxon>
        <taxon>Mycobacteriales</taxon>
        <taxon>Mycobacteriaceae</taxon>
        <taxon>Mycobacteroides</taxon>
        <taxon>Mycobacteroides abscessus</taxon>
    </lineage>
</organism>